<dbReference type="RefSeq" id="WP_274996102.1">
    <property type="nucleotide sequence ID" value="NZ_JAJQQP010000011.1"/>
</dbReference>
<dbReference type="PROSITE" id="PS50928">
    <property type="entry name" value="ABC_TM1"/>
    <property type="match status" value="1"/>
</dbReference>
<feature type="transmembrane region" description="Helical" evidence="7">
    <location>
        <begin position="92"/>
        <end position="116"/>
    </location>
</feature>
<name>A0ABU2CS47_9MICO</name>
<evidence type="ECO:0000256" key="1">
    <source>
        <dbReference type="ARBA" id="ARBA00004651"/>
    </source>
</evidence>
<dbReference type="PANTHER" id="PTHR43744">
    <property type="entry name" value="ABC TRANSPORTER PERMEASE PROTEIN MG189-RELATED-RELATED"/>
    <property type="match status" value="1"/>
</dbReference>
<dbReference type="Pfam" id="PF00528">
    <property type="entry name" value="BPD_transp_1"/>
    <property type="match status" value="1"/>
</dbReference>
<evidence type="ECO:0000313" key="11">
    <source>
        <dbReference type="Proteomes" id="UP001183585"/>
    </source>
</evidence>
<protein>
    <submittedName>
        <fullName evidence="10">Multiple sugar transport system permease protein</fullName>
    </submittedName>
</protein>
<feature type="transmembrane region" description="Helical" evidence="7">
    <location>
        <begin position="264"/>
        <end position="286"/>
    </location>
</feature>
<comment type="caution">
    <text evidence="10">The sequence shown here is derived from an EMBL/GenBank/DDBJ whole genome shotgun (WGS) entry which is preliminary data.</text>
</comment>
<keyword evidence="2 7" id="KW-0813">Transport</keyword>
<feature type="region of interest" description="Disordered" evidence="8">
    <location>
        <begin position="1"/>
        <end position="25"/>
    </location>
</feature>
<dbReference type="PANTHER" id="PTHR43744:SF12">
    <property type="entry name" value="ABC TRANSPORTER PERMEASE PROTEIN MG189-RELATED"/>
    <property type="match status" value="1"/>
</dbReference>
<evidence type="ECO:0000313" key="10">
    <source>
        <dbReference type="EMBL" id="MDR7384161.1"/>
    </source>
</evidence>
<evidence type="ECO:0000256" key="3">
    <source>
        <dbReference type="ARBA" id="ARBA00022475"/>
    </source>
</evidence>
<dbReference type="InterPro" id="IPR035906">
    <property type="entry name" value="MetI-like_sf"/>
</dbReference>
<gene>
    <name evidence="10" type="ORF">J2S48_003676</name>
</gene>
<keyword evidence="6 7" id="KW-0472">Membrane</keyword>
<keyword evidence="11" id="KW-1185">Reference proteome</keyword>
<feature type="domain" description="ABC transmembrane type-1" evidence="9">
    <location>
        <begin position="93"/>
        <end position="286"/>
    </location>
</feature>
<comment type="subcellular location">
    <subcellularLocation>
        <location evidence="1 7">Cell membrane</location>
        <topology evidence="1 7">Multi-pass membrane protein</topology>
    </subcellularLocation>
</comment>
<feature type="transmembrane region" description="Helical" evidence="7">
    <location>
        <begin position="204"/>
        <end position="229"/>
    </location>
</feature>
<reference evidence="10 11" key="1">
    <citation type="submission" date="2023-07" db="EMBL/GenBank/DDBJ databases">
        <title>Sequencing the genomes of 1000 actinobacteria strains.</title>
        <authorList>
            <person name="Klenk H.-P."/>
        </authorList>
    </citation>
    <scope>NUCLEOTIDE SEQUENCE [LARGE SCALE GENOMIC DNA]</scope>
    <source>
        <strain evidence="10 11">DSM 45554</strain>
    </source>
</reference>
<evidence type="ECO:0000256" key="7">
    <source>
        <dbReference type="RuleBase" id="RU363032"/>
    </source>
</evidence>
<evidence type="ECO:0000259" key="9">
    <source>
        <dbReference type="PROSITE" id="PS50928"/>
    </source>
</evidence>
<dbReference type="Gene3D" id="1.10.3720.10">
    <property type="entry name" value="MetI-like"/>
    <property type="match status" value="1"/>
</dbReference>
<evidence type="ECO:0000256" key="2">
    <source>
        <dbReference type="ARBA" id="ARBA00022448"/>
    </source>
</evidence>
<dbReference type="InterPro" id="IPR000515">
    <property type="entry name" value="MetI-like"/>
</dbReference>
<feature type="transmembrane region" description="Helical" evidence="7">
    <location>
        <begin position="161"/>
        <end position="183"/>
    </location>
</feature>
<evidence type="ECO:0000256" key="8">
    <source>
        <dbReference type="SAM" id="MobiDB-lite"/>
    </source>
</evidence>
<keyword evidence="10" id="KW-0762">Sugar transport</keyword>
<feature type="transmembrane region" description="Helical" evidence="7">
    <location>
        <begin position="29"/>
        <end position="53"/>
    </location>
</feature>
<evidence type="ECO:0000256" key="4">
    <source>
        <dbReference type="ARBA" id="ARBA00022692"/>
    </source>
</evidence>
<keyword evidence="4 7" id="KW-0812">Transmembrane</keyword>
<dbReference type="SUPFAM" id="SSF161098">
    <property type="entry name" value="MetI-like"/>
    <property type="match status" value="1"/>
</dbReference>
<evidence type="ECO:0000256" key="6">
    <source>
        <dbReference type="ARBA" id="ARBA00023136"/>
    </source>
</evidence>
<organism evidence="10 11">
    <name type="scientific">Promicromonospora iranensis</name>
    <dbReference type="NCBI Taxonomy" id="1105144"/>
    <lineage>
        <taxon>Bacteria</taxon>
        <taxon>Bacillati</taxon>
        <taxon>Actinomycetota</taxon>
        <taxon>Actinomycetes</taxon>
        <taxon>Micrococcales</taxon>
        <taxon>Promicromonosporaceae</taxon>
        <taxon>Promicromonospora</taxon>
    </lineage>
</organism>
<comment type="similarity">
    <text evidence="7">Belongs to the binding-protein-dependent transport system permease family.</text>
</comment>
<evidence type="ECO:0000256" key="5">
    <source>
        <dbReference type="ARBA" id="ARBA00022989"/>
    </source>
</evidence>
<proteinExistence type="inferred from homology"/>
<accession>A0ABU2CS47</accession>
<feature type="transmembrane region" description="Helical" evidence="7">
    <location>
        <begin position="128"/>
        <end position="149"/>
    </location>
</feature>
<dbReference type="CDD" id="cd06261">
    <property type="entry name" value="TM_PBP2"/>
    <property type="match status" value="1"/>
</dbReference>
<keyword evidence="3" id="KW-1003">Cell membrane</keyword>
<sequence length="301" mass="32197">MSTVTTPRPAGVRRLAADRPRPRPASRRGAILPSVVLVLGALYCLVPVVWVLVASTKSSSELFSTFTFLPGTGLVENLGDLFAYGDGQYAQWALNSLVFAGVGAVACTLVSTMAGYALAKYDFPGRQVAFYAILGGVLLPGITLAIPQYLLMSKIGLAGTYWSVLLPCLISPFGIFLARVYAVSAVPTETMEAARIDGANDARVFVSVALPMMVPGMVTIFLLQFVGIWNNFLLPFIMLSDERMYPLTVGLYTLLSKGSGTPSLYSLAIIGSAVAIIPLVAMMLVLQRYWRLDLISGGLKG</sequence>
<dbReference type="EMBL" id="JAVDYE010000001">
    <property type="protein sequence ID" value="MDR7384161.1"/>
    <property type="molecule type" value="Genomic_DNA"/>
</dbReference>
<dbReference type="Proteomes" id="UP001183585">
    <property type="component" value="Unassembled WGS sequence"/>
</dbReference>
<keyword evidence="5 7" id="KW-1133">Transmembrane helix</keyword>